<gene>
    <name evidence="1" type="ORF">EST38_g4604</name>
</gene>
<proteinExistence type="predicted"/>
<sequence length="79" mass="9060">MVKYPAALKVYWDEVDRQLDAFRGKFKEKLARENALQSVHNQDVEAYGVHNPASPVVASDRIEQWVQTVHDYASNSVRS</sequence>
<accession>A0A4Q2DMQ8</accession>
<comment type="caution">
    <text evidence="1">The sequence shown here is derived from an EMBL/GenBank/DDBJ whole genome shotgun (WGS) entry which is preliminary data.</text>
</comment>
<dbReference type="EMBL" id="SDEE01000115">
    <property type="protein sequence ID" value="RXW21243.1"/>
    <property type="molecule type" value="Genomic_DNA"/>
</dbReference>
<evidence type="ECO:0000313" key="2">
    <source>
        <dbReference type="Proteomes" id="UP000290288"/>
    </source>
</evidence>
<keyword evidence="2" id="KW-1185">Reference proteome</keyword>
<protein>
    <submittedName>
        <fullName evidence="1">Uncharacterized protein</fullName>
    </submittedName>
</protein>
<dbReference type="AlphaFoldDB" id="A0A4Q2DMQ8"/>
<reference evidence="1 2" key="1">
    <citation type="submission" date="2019-01" db="EMBL/GenBank/DDBJ databases">
        <title>Draft genome sequence of Psathyrella aberdarensis IHI B618.</title>
        <authorList>
            <person name="Buettner E."/>
            <person name="Kellner H."/>
        </authorList>
    </citation>
    <scope>NUCLEOTIDE SEQUENCE [LARGE SCALE GENOMIC DNA]</scope>
    <source>
        <strain evidence="1 2">IHI B618</strain>
    </source>
</reference>
<evidence type="ECO:0000313" key="1">
    <source>
        <dbReference type="EMBL" id="RXW21243.1"/>
    </source>
</evidence>
<organism evidence="1 2">
    <name type="scientific">Candolleomyces aberdarensis</name>
    <dbReference type="NCBI Taxonomy" id="2316362"/>
    <lineage>
        <taxon>Eukaryota</taxon>
        <taxon>Fungi</taxon>
        <taxon>Dikarya</taxon>
        <taxon>Basidiomycota</taxon>
        <taxon>Agaricomycotina</taxon>
        <taxon>Agaricomycetes</taxon>
        <taxon>Agaricomycetidae</taxon>
        <taxon>Agaricales</taxon>
        <taxon>Agaricineae</taxon>
        <taxon>Psathyrellaceae</taxon>
        <taxon>Candolleomyces</taxon>
    </lineage>
</organism>
<dbReference type="Proteomes" id="UP000290288">
    <property type="component" value="Unassembled WGS sequence"/>
</dbReference>
<name>A0A4Q2DMQ8_9AGAR</name>